<feature type="transmembrane region" description="Helical" evidence="1">
    <location>
        <begin position="97"/>
        <end position="117"/>
    </location>
</feature>
<evidence type="ECO:0000313" key="3">
    <source>
        <dbReference type="Proteomes" id="UP000053331"/>
    </source>
</evidence>
<organism evidence="2 3">
    <name type="scientific">Halorubrum saccharovorum</name>
    <dbReference type="NCBI Taxonomy" id="2248"/>
    <lineage>
        <taxon>Archaea</taxon>
        <taxon>Methanobacteriati</taxon>
        <taxon>Methanobacteriota</taxon>
        <taxon>Stenosarchaea group</taxon>
        <taxon>Halobacteria</taxon>
        <taxon>Halobacteriales</taxon>
        <taxon>Haloferacaceae</taxon>
        <taxon>Halorubrum</taxon>
    </lineage>
</organism>
<keyword evidence="1" id="KW-0472">Membrane</keyword>
<feature type="transmembrane region" description="Helical" evidence="1">
    <location>
        <begin position="64"/>
        <end position="85"/>
    </location>
</feature>
<evidence type="ECO:0000313" key="2">
    <source>
        <dbReference type="EMBL" id="KDS90111.1"/>
    </source>
</evidence>
<keyword evidence="1" id="KW-1133">Transmembrane helix</keyword>
<keyword evidence="1" id="KW-0812">Transmembrane</keyword>
<evidence type="ECO:0000256" key="1">
    <source>
        <dbReference type="SAM" id="Phobius"/>
    </source>
</evidence>
<protein>
    <submittedName>
        <fullName evidence="2">Uncharacterized protein</fullName>
    </submittedName>
</protein>
<dbReference type="Proteomes" id="UP000053331">
    <property type="component" value="Unassembled WGS sequence"/>
</dbReference>
<accession>A0A081ERS3</accession>
<name>A0A081ERS3_9EURY</name>
<proteinExistence type="predicted"/>
<dbReference type="RefSeq" id="WP_050024918.1">
    <property type="nucleotide sequence ID" value="NZ_JNFH02000031.1"/>
</dbReference>
<reference evidence="2 3" key="1">
    <citation type="journal article" date="2015" name="Genome Announc.">
        <title>Draft genome sequence of a Halorubrum H3 strain isolated from the burlinskoye salt lake (Altai Krai, Russia).</title>
        <authorList>
            <person name="Rozanov A.S."/>
            <person name="Bryanskaya A.V."/>
            <person name="Malup T.K."/>
            <person name="Kotenko A.V."/>
            <person name="Peltek S.E."/>
        </authorList>
    </citation>
    <scope>NUCLEOTIDE SEQUENCE [LARGE SCALE GENOMIC DNA]</scope>
    <source>
        <strain evidence="2 3">H3</strain>
    </source>
</reference>
<keyword evidence="3" id="KW-1185">Reference proteome</keyword>
<dbReference type="EMBL" id="JNFH02000031">
    <property type="protein sequence ID" value="KDS90111.1"/>
    <property type="molecule type" value="Genomic_DNA"/>
</dbReference>
<sequence>MEEFHTKAHIDEYVLERDDVGTFTASDERLTYAQPEDESPTSIPLTEIKTIQFERNTTLHHMRFLGVCSVIVASILTGIPTASIYLNGLPATQTEVLILGFVYLFAIGAWSTAYDYLSVGNHDVIDLYIRTADEAHVVCGSVDDTEFVHACEQLIDSDIATTNQNSKLTSKIS</sequence>
<dbReference type="OrthoDB" id="326607at2157"/>
<dbReference type="AlphaFoldDB" id="A0A081ERS3"/>
<comment type="caution">
    <text evidence="2">The sequence shown here is derived from an EMBL/GenBank/DDBJ whole genome shotgun (WGS) entry which is preliminary data.</text>
</comment>
<gene>
    <name evidence="2" type="ORF">FK85_21950</name>
</gene>